<reference evidence="2" key="1">
    <citation type="journal article" date="2019" name="Int. J. Syst. Evol. Microbiol.">
        <title>The Global Catalogue of Microorganisms (GCM) 10K type strain sequencing project: providing services to taxonomists for standard genome sequencing and annotation.</title>
        <authorList>
            <consortium name="The Broad Institute Genomics Platform"/>
            <consortium name="The Broad Institute Genome Sequencing Center for Infectious Disease"/>
            <person name="Wu L."/>
            <person name="Ma J."/>
        </authorList>
    </citation>
    <scope>NUCLEOTIDE SEQUENCE [LARGE SCALE GENOMIC DNA]</scope>
    <source>
        <strain evidence="2">JCM 17214</strain>
    </source>
</reference>
<name>A0ABP7NN75_9BACT</name>
<comment type="caution">
    <text evidence="1">The sequence shown here is derived from an EMBL/GenBank/DDBJ whole genome shotgun (WGS) entry which is preliminary data.</text>
</comment>
<proteinExistence type="predicted"/>
<evidence type="ECO:0000313" key="1">
    <source>
        <dbReference type="EMBL" id="GAA3950784.1"/>
    </source>
</evidence>
<organism evidence="1 2">
    <name type="scientific">Hymenobacter algoricola</name>
    <dbReference type="NCBI Taxonomy" id="486267"/>
    <lineage>
        <taxon>Bacteria</taxon>
        <taxon>Pseudomonadati</taxon>
        <taxon>Bacteroidota</taxon>
        <taxon>Cytophagia</taxon>
        <taxon>Cytophagales</taxon>
        <taxon>Hymenobacteraceae</taxon>
        <taxon>Hymenobacter</taxon>
    </lineage>
</organism>
<evidence type="ECO:0008006" key="3">
    <source>
        <dbReference type="Google" id="ProtNLM"/>
    </source>
</evidence>
<protein>
    <recommendedName>
        <fullName evidence="3">XRE family transcriptional regulator</fullName>
    </recommendedName>
</protein>
<dbReference type="Proteomes" id="UP001499909">
    <property type="component" value="Unassembled WGS sequence"/>
</dbReference>
<keyword evidence="2" id="KW-1185">Reference proteome</keyword>
<dbReference type="EMBL" id="BAABDH010000108">
    <property type="protein sequence ID" value="GAA3950784.1"/>
    <property type="molecule type" value="Genomic_DNA"/>
</dbReference>
<sequence>METTVGQRFTQLIAHLGISKNAFAASLEKTATVIQHLVDERNKPGFDLLCKVFEVYPNVSKDWLLEGQGGMLTEAAKVASKPAPAPAGAATPTGEEKIIAPAPPLAAESGVRSAVTVTAPAAPFAPALPAAPEIVPASDALASGPTGAVAAAPAAPAAVAPASSFGPESLQTALYAQQLAHQLTVAEMRNQHLLEQQRLMQQMLDLMQRQLPR</sequence>
<gene>
    <name evidence="1" type="ORF">GCM10022406_35780</name>
</gene>
<accession>A0ABP7NN75</accession>
<evidence type="ECO:0000313" key="2">
    <source>
        <dbReference type="Proteomes" id="UP001499909"/>
    </source>
</evidence>